<feature type="region of interest" description="Disordered" evidence="4">
    <location>
        <begin position="172"/>
        <end position="319"/>
    </location>
</feature>
<dbReference type="Proteomes" id="UP000016924">
    <property type="component" value="Unassembled WGS sequence"/>
</dbReference>
<feature type="compositionally biased region" description="Basic and acidic residues" evidence="4">
    <location>
        <begin position="129"/>
        <end position="139"/>
    </location>
</feature>
<dbReference type="GeneID" id="19902021"/>
<sequence length="861" mass="96595">MRHQTYRGPKLPSALLGQIGDAKATGRKGPGRNAPGGRKERRKAERVQKKTQRRQPRVTKTLNEPVEEDSDDFEGFEEEDDPSPPLRSEPGVQKPETQQPKSILKRTQKADPGTGARDRLSTSPGPEPRISRGVRDKLAEDDAEIAALEKRLGLKSKKLPKSFEDDGLDLLLEGLDDDTGSSGMGKRKRTDDEEWLAKKRRRSGRDQIEEHESSTETEEDESGDEGMLDEEGEQSDSEDGDTLDSLNDGKDDRHQPLRIHNPEEDDGFDDFSDDVSDTPEEVQPRKVRENPYVAPVSGTSDRSAKYIPPSLRAPSTSDAESMARLRRQCQGLLNRLSEANLLTILKDVEQIYQQNPRQYVTSTLIELLLGLLCDRTVLNDTFLILHAGFIAAIYRVVGADFGAQLVERIVTEFDKFYKSSADGGGKEAANLVSLLSELYNFHVVGSNIVFDYIRLFLEELSEVNTELLLRIIRNSGQQLRSDDPSSLKDIVVLLRKAATKAGETNLSVRTRFMMETINSLKNNRMKTGVAASAVNTEHTVRMRKTLGTLNTRAVMASEPLRIGLSDVRDSDKKGKWWLVGASWRNSSANQNPQTSKTHSQEAEKTTDELANIDSGLPDLLQLAREQRMNTDIRRAIFVTIMSASDYKDAHLRLLKLKLKKSQELEIPRVLIHCAGVEQRYNPYYTLIARQFCSDRRLKMAFQFGLWELFKRMGERTNEDDLEENDDEEADDMNMRRIVNLARMFGALIADGGLSIGVLKTLNFAYLQPKTKTFAEVLLTTVILQSQKRSSGERDTKALLDVFEKVNDAPQMARALQYFLEKVVKKGDVAGSKSEKETVRWGCSQAVDALTATVASAVVEED</sequence>
<dbReference type="STRING" id="1168221.R7YU86"/>
<evidence type="ECO:0000256" key="1">
    <source>
        <dbReference type="ARBA" id="ARBA00004604"/>
    </source>
</evidence>
<dbReference type="GO" id="GO:0005730">
    <property type="term" value="C:nucleolus"/>
    <property type="evidence" value="ECO:0007669"/>
    <property type="project" value="UniProtKB-SubCell"/>
</dbReference>
<name>R7YU86_CONA1</name>
<evidence type="ECO:0000313" key="6">
    <source>
        <dbReference type="EMBL" id="EON65472.1"/>
    </source>
</evidence>
<feature type="compositionally biased region" description="Acidic residues" evidence="4">
    <location>
        <begin position="263"/>
        <end position="280"/>
    </location>
</feature>
<dbReference type="Pfam" id="PF02847">
    <property type="entry name" value="MA3"/>
    <property type="match status" value="1"/>
</dbReference>
<keyword evidence="7" id="KW-1185">Reference proteome</keyword>
<feature type="compositionally biased region" description="Acidic residues" evidence="4">
    <location>
        <begin position="215"/>
        <end position="242"/>
    </location>
</feature>
<feature type="compositionally biased region" description="Acidic residues" evidence="4">
    <location>
        <begin position="65"/>
        <end position="82"/>
    </location>
</feature>
<dbReference type="OMA" id="FMVDILN"/>
<dbReference type="AlphaFoldDB" id="R7YU86"/>
<dbReference type="InterPro" id="IPR050781">
    <property type="entry name" value="CWC22_splicing_factor"/>
</dbReference>
<feature type="region of interest" description="Disordered" evidence="4">
    <location>
        <begin position="1"/>
        <end position="139"/>
    </location>
</feature>
<evidence type="ECO:0000259" key="5">
    <source>
        <dbReference type="PROSITE" id="PS51366"/>
    </source>
</evidence>
<organism evidence="6 7">
    <name type="scientific">Coniosporium apollinis (strain CBS 100218)</name>
    <name type="common">Rock-inhabiting black yeast</name>
    <dbReference type="NCBI Taxonomy" id="1168221"/>
    <lineage>
        <taxon>Eukaryota</taxon>
        <taxon>Fungi</taxon>
        <taxon>Dikarya</taxon>
        <taxon>Ascomycota</taxon>
        <taxon>Pezizomycotina</taxon>
        <taxon>Dothideomycetes</taxon>
        <taxon>Dothideomycetes incertae sedis</taxon>
        <taxon>Coniosporium</taxon>
    </lineage>
</organism>
<comment type="subcellular location">
    <subcellularLocation>
        <location evidence="1">Nucleus</location>
        <location evidence="1">Nucleolus</location>
    </subcellularLocation>
</comment>
<proteinExistence type="inferred from homology"/>
<accession>R7YU86</accession>
<gene>
    <name evidence="6" type="ORF">W97_04710</name>
</gene>
<feature type="domain" description="MI" evidence="5">
    <location>
        <begin position="631"/>
        <end position="763"/>
    </location>
</feature>
<evidence type="ECO:0000313" key="7">
    <source>
        <dbReference type="Proteomes" id="UP000016924"/>
    </source>
</evidence>
<dbReference type="SMART" id="SM00544">
    <property type="entry name" value="MA3"/>
    <property type="match status" value="1"/>
</dbReference>
<comment type="similarity">
    <text evidence="2">Belongs to the CWC22 family.</text>
</comment>
<dbReference type="PANTHER" id="PTHR18034">
    <property type="entry name" value="CELL CYCLE CONTROL PROTEIN CWF22-RELATED"/>
    <property type="match status" value="1"/>
</dbReference>
<feature type="compositionally biased region" description="Basic and acidic residues" evidence="4">
    <location>
        <begin position="204"/>
        <end position="214"/>
    </location>
</feature>
<keyword evidence="3" id="KW-0539">Nucleus</keyword>
<dbReference type="GO" id="GO:0003723">
    <property type="term" value="F:RNA binding"/>
    <property type="evidence" value="ECO:0007669"/>
    <property type="project" value="InterPro"/>
</dbReference>
<dbReference type="eggNOG" id="KOG2141">
    <property type="taxonomic scope" value="Eukaryota"/>
</dbReference>
<feature type="compositionally biased region" description="Polar residues" evidence="4">
    <location>
        <begin position="586"/>
        <end position="597"/>
    </location>
</feature>
<protein>
    <recommendedName>
        <fullName evidence="5">MI domain-containing protein</fullName>
    </recommendedName>
</protein>
<feature type="region of interest" description="Disordered" evidence="4">
    <location>
        <begin position="586"/>
        <end position="605"/>
    </location>
</feature>
<dbReference type="InterPro" id="IPR003891">
    <property type="entry name" value="Initiation_fac_eIF4g_MI"/>
</dbReference>
<evidence type="ECO:0000256" key="4">
    <source>
        <dbReference type="SAM" id="MobiDB-lite"/>
    </source>
</evidence>
<dbReference type="PROSITE" id="PS51366">
    <property type="entry name" value="MI"/>
    <property type="match status" value="1"/>
</dbReference>
<dbReference type="SUPFAM" id="SSF48371">
    <property type="entry name" value="ARM repeat"/>
    <property type="match status" value="1"/>
</dbReference>
<dbReference type="EMBL" id="JH767574">
    <property type="protein sequence ID" value="EON65472.1"/>
    <property type="molecule type" value="Genomic_DNA"/>
</dbReference>
<dbReference type="PANTHER" id="PTHR18034:SF4">
    <property type="entry name" value="NUCLEOLAR MIF4G DOMAIN-CONTAINING PROTEIN 1"/>
    <property type="match status" value="1"/>
</dbReference>
<evidence type="ECO:0000256" key="3">
    <source>
        <dbReference type="ARBA" id="ARBA00023242"/>
    </source>
</evidence>
<dbReference type="FunFam" id="1.25.40.180:FF:000050">
    <property type="entry name" value="Nuclear protein (Sgd1), putative"/>
    <property type="match status" value="1"/>
</dbReference>
<evidence type="ECO:0000256" key="2">
    <source>
        <dbReference type="ARBA" id="ARBA00006856"/>
    </source>
</evidence>
<reference evidence="7" key="1">
    <citation type="submission" date="2012-06" db="EMBL/GenBank/DDBJ databases">
        <title>The genome sequence of Coniosporium apollinis CBS 100218.</title>
        <authorList>
            <consortium name="The Broad Institute Genome Sequencing Platform"/>
            <person name="Cuomo C."/>
            <person name="Gorbushina A."/>
            <person name="Noack S."/>
            <person name="Walker B."/>
            <person name="Young S.K."/>
            <person name="Zeng Q."/>
            <person name="Gargeya S."/>
            <person name="Fitzgerald M."/>
            <person name="Haas B."/>
            <person name="Abouelleil A."/>
            <person name="Alvarado L."/>
            <person name="Arachchi H.M."/>
            <person name="Berlin A.M."/>
            <person name="Chapman S.B."/>
            <person name="Goldberg J."/>
            <person name="Griggs A."/>
            <person name="Gujja S."/>
            <person name="Hansen M."/>
            <person name="Howarth C."/>
            <person name="Imamovic A."/>
            <person name="Larimer J."/>
            <person name="McCowan C."/>
            <person name="Montmayeur A."/>
            <person name="Murphy C."/>
            <person name="Neiman D."/>
            <person name="Pearson M."/>
            <person name="Priest M."/>
            <person name="Roberts A."/>
            <person name="Saif S."/>
            <person name="Shea T."/>
            <person name="Sisk P."/>
            <person name="Sykes S."/>
            <person name="Wortman J."/>
            <person name="Nusbaum C."/>
            <person name="Birren B."/>
        </authorList>
    </citation>
    <scope>NUCLEOTIDE SEQUENCE [LARGE SCALE GENOMIC DNA]</scope>
    <source>
        <strain evidence="7">CBS 100218</strain>
    </source>
</reference>
<dbReference type="SMART" id="SM00543">
    <property type="entry name" value="MIF4G"/>
    <property type="match status" value="1"/>
</dbReference>
<dbReference type="InterPro" id="IPR016024">
    <property type="entry name" value="ARM-type_fold"/>
</dbReference>
<dbReference type="RefSeq" id="XP_007780789.1">
    <property type="nucleotide sequence ID" value="XM_007782599.1"/>
</dbReference>
<dbReference type="OrthoDB" id="361797at2759"/>
<dbReference type="Gene3D" id="1.25.40.180">
    <property type="match status" value="1"/>
</dbReference>
<dbReference type="HOGENOM" id="CLU_006786_2_1_1"/>
<dbReference type="Pfam" id="PF02854">
    <property type="entry name" value="MIF4G"/>
    <property type="match status" value="1"/>
</dbReference>
<dbReference type="InterPro" id="IPR003890">
    <property type="entry name" value="MIF4G-like_typ-3"/>
</dbReference>
<dbReference type="GO" id="GO:0042274">
    <property type="term" value="P:ribosomal small subunit biogenesis"/>
    <property type="evidence" value="ECO:0007669"/>
    <property type="project" value="TreeGrafter"/>
</dbReference>